<dbReference type="Pfam" id="PF03106">
    <property type="entry name" value="WRKY"/>
    <property type="match status" value="1"/>
</dbReference>
<keyword evidence="5" id="KW-0539">Nucleus</keyword>
<dbReference type="InterPro" id="IPR003657">
    <property type="entry name" value="WRKY_dom"/>
</dbReference>
<gene>
    <name evidence="8" type="ORF">POM88_045711</name>
</gene>
<feature type="domain" description="WRKY" evidence="7">
    <location>
        <begin position="100"/>
        <end position="165"/>
    </location>
</feature>
<keyword evidence="3" id="KW-0238">DNA-binding</keyword>
<accession>A0AAD8H504</accession>
<dbReference type="InterPro" id="IPR036576">
    <property type="entry name" value="WRKY_dom_sf"/>
</dbReference>
<dbReference type="GO" id="GO:0005634">
    <property type="term" value="C:nucleus"/>
    <property type="evidence" value="ECO:0007669"/>
    <property type="project" value="UniProtKB-SubCell"/>
</dbReference>
<dbReference type="EMBL" id="JAUIZM010000010">
    <property type="protein sequence ID" value="KAK1361237.1"/>
    <property type="molecule type" value="Genomic_DNA"/>
</dbReference>
<dbReference type="GO" id="GO:0043565">
    <property type="term" value="F:sequence-specific DNA binding"/>
    <property type="evidence" value="ECO:0007669"/>
    <property type="project" value="InterPro"/>
</dbReference>
<evidence type="ECO:0000256" key="2">
    <source>
        <dbReference type="ARBA" id="ARBA00023015"/>
    </source>
</evidence>
<organism evidence="8 9">
    <name type="scientific">Heracleum sosnowskyi</name>
    <dbReference type="NCBI Taxonomy" id="360622"/>
    <lineage>
        <taxon>Eukaryota</taxon>
        <taxon>Viridiplantae</taxon>
        <taxon>Streptophyta</taxon>
        <taxon>Embryophyta</taxon>
        <taxon>Tracheophyta</taxon>
        <taxon>Spermatophyta</taxon>
        <taxon>Magnoliopsida</taxon>
        <taxon>eudicotyledons</taxon>
        <taxon>Gunneridae</taxon>
        <taxon>Pentapetalae</taxon>
        <taxon>asterids</taxon>
        <taxon>campanulids</taxon>
        <taxon>Apiales</taxon>
        <taxon>Apiaceae</taxon>
        <taxon>Apioideae</taxon>
        <taxon>apioid superclade</taxon>
        <taxon>Tordylieae</taxon>
        <taxon>Tordyliinae</taxon>
        <taxon>Heracleum</taxon>
    </lineage>
</organism>
<keyword evidence="4" id="KW-0804">Transcription</keyword>
<dbReference type="SUPFAM" id="SSF118290">
    <property type="entry name" value="WRKY DNA-binding domain"/>
    <property type="match status" value="1"/>
</dbReference>
<dbReference type="SMART" id="SM00774">
    <property type="entry name" value="WRKY"/>
    <property type="match status" value="1"/>
</dbReference>
<reference evidence="8" key="2">
    <citation type="submission" date="2023-05" db="EMBL/GenBank/DDBJ databases">
        <authorList>
            <person name="Schelkunov M.I."/>
        </authorList>
    </citation>
    <scope>NUCLEOTIDE SEQUENCE</scope>
    <source>
        <strain evidence="8">Hsosn_3</strain>
        <tissue evidence="8">Leaf</tissue>
    </source>
</reference>
<evidence type="ECO:0000256" key="1">
    <source>
        <dbReference type="ARBA" id="ARBA00004123"/>
    </source>
</evidence>
<evidence type="ECO:0000313" key="9">
    <source>
        <dbReference type="Proteomes" id="UP001237642"/>
    </source>
</evidence>
<dbReference type="PANTHER" id="PTHR31221">
    <property type="entry name" value="WRKY TRANSCRIPTION FACTOR PROTEIN 1-RELATED"/>
    <property type="match status" value="1"/>
</dbReference>
<dbReference type="PROSITE" id="PS50811">
    <property type="entry name" value="WRKY"/>
    <property type="match status" value="1"/>
</dbReference>
<dbReference type="GO" id="GO:0003700">
    <property type="term" value="F:DNA-binding transcription factor activity"/>
    <property type="evidence" value="ECO:0007669"/>
    <property type="project" value="InterPro"/>
</dbReference>
<dbReference type="FunFam" id="2.20.25.80:FF:000003">
    <property type="entry name" value="WRKY transcription factor 57"/>
    <property type="match status" value="1"/>
</dbReference>
<evidence type="ECO:0000256" key="3">
    <source>
        <dbReference type="ARBA" id="ARBA00023125"/>
    </source>
</evidence>
<feature type="region of interest" description="Disordered" evidence="6">
    <location>
        <begin position="1"/>
        <end position="95"/>
    </location>
</feature>
<feature type="compositionally biased region" description="Basic residues" evidence="6">
    <location>
        <begin position="80"/>
        <end position="93"/>
    </location>
</feature>
<evidence type="ECO:0000259" key="7">
    <source>
        <dbReference type="PROSITE" id="PS50811"/>
    </source>
</evidence>
<evidence type="ECO:0000256" key="4">
    <source>
        <dbReference type="ARBA" id="ARBA00023163"/>
    </source>
</evidence>
<name>A0AAD8H504_9APIA</name>
<dbReference type="Gene3D" id="2.20.25.80">
    <property type="entry name" value="WRKY domain"/>
    <property type="match status" value="1"/>
</dbReference>
<dbReference type="Proteomes" id="UP001237642">
    <property type="component" value="Unassembled WGS sequence"/>
</dbReference>
<evidence type="ECO:0000256" key="5">
    <source>
        <dbReference type="ARBA" id="ARBA00023242"/>
    </source>
</evidence>
<keyword evidence="2" id="KW-0805">Transcription regulation</keyword>
<proteinExistence type="predicted"/>
<feature type="compositionally biased region" description="Low complexity" evidence="6">
    <location>
        <begin position="10"/>
        <end position="44"/>
    </location>
</feature>
<comment type="subcellular location">
    <subcellularLocation>
        <location evidence="1">Nucleus</location>
    </subcellularLocation>
</comment>
<evidence type="ECO:0000256" key="6">
    <source>
        <dbReference type="SAM" id="MobiDB-lite"/>
    </source>
</evidence>
<sequence>MENYPMLFLGSGSTPPNSLGSSNNNSTRSNNNNSFYNNPNGFFGMLRSDIHGSSTSSEAKDGAENSNGGSFQVTENDQGKKKKGDQKKAKKPRFAFQTRSQVDILDDGYRWRKYGQKAVKNNKFPRSYYKCTYQGCNVKKQVQRLSKDEGVVVTTYEGMHTHSIEKPTDNFEQILSDMKICPPTYN</sequence>
<dbReference type="PANTHER" id="PTHR31221:SF83">
    <property type="entry name" value="WRKY TRANSCRIPTION FACTOR 75-RELATED"/>
    <property type="match status" value="1"/>
</dbReference>
<evidence type="ECO:0000313" key="8">
    <source>
        <dbReference type="EMBL" id="KAK1361237.1"/>
    </source>
</evidence>
<protein>
    <submittedName>
        <fullName evidence="8">WRKY domain-containing protein</fullName>
    </submittedName>
</protein>
<reference evidence="8" key="1">
    <citation type="submission" date="2023-02" db="EMBL/GenBank/DDBJ databases">
        <title>Genome of toxic invasive species Heracleum sosnowskyi carries increased number of genes despite the absence of recent whole-genome duplications.</title>
        <authorList>
            <person name="Schelkunov M."/>
            <person name="Shtratnikova V."/>
            <person name="Makarenko M."/>
            <person name="Klepikova A."/>
            <person name="Omelchenko D."/>
            <person name="Novikova G."/>
            <person name="Obukhova E."/>
            <person name="Bogdanov V."/>
            <person name="Penin A."/>
            <person name="Logacheva M."/>
        </authorList>
    </citation>
    <scope>NUCLEOTIDE SEQUENCE</scope>
    <source>
        <strain evidence="8">Hsosn_3</strain>
        <tissue evidence="8">Leaf</tissue>
    </source>
</reference>
<comment type="caution">
    <text evidence="8">The sequence shown here is derived from an EMBL/GenBank/DDBJ whole genome shotgun (WGS) entry which is preliminary data.</text>
</comment>
<dbReference type="AlphaFoldDB" id="A0AAD8H504"/>
<dbReference type="InterPro" id="IPR044810">
    <property type="entry name" value="WRKY_plant"/>
</dbReference>
<feature type="compositionally biased region" description="Polar residues" evidence="6">
    <location>
        <begin position="64"/>
        <end position="76"/>
    </location>
</feature>
<keyword evidence="9" id="KW-1185">Reference proteome</keyword>